<organism evidence="3">
    <name type="scientific">viral metagenome</name>
    <dbReference type="NCBI Taxonomy" id="1070528"/>
    <lineage>
        <taxon>unclassified sequences</taxon>
        <taxon>metagenomes</taxon>
        <taxon>organismal metagenomes</taxon>
    </lineage>
</organism>
<feature type="region of interest" description="Disordered" evidence="1">
    <location>
        <begin position="73"/>
        <end position="97"/>
    </location>
</feature>
<dbReference type="InterPro" id="IPR029052">
    <property type="entry name" value="Metallo-depent_PP-like"/>
</dbReference>
<dbReference type="Gene3D" id="3.60.21.10">
    <property type="match status" value="1"/>
</dbReference>
<reference evidence="3" key="1">
    <citation type="journal article" date="2020" name="Nature">
        <title>Giant virus diversity and host interactions through global metagenomics.</title>
        <authorList>
            <person name="Schulz F."/>
            <person name="Roux S."/>
            <person name="Paez-Espino D."/>
            <person name="Jungbluth S."/>
            <person name="Walsh D.A."/>
            <person name="Denef V.J."/>
            <person name="McMahon K.D."/>
            <person name="Konstantinidis K.T."/>
            <person name="Eloe-Fadrosh E.A."/>
            <person name="Kyrpides N.C."/>
            <person name="Woyke T."/>
        </authorList>
    </citation>
    <scope>NUCLEOTIDE SEQUENCE</scope>
    <source>
        <strain evidence="3">GVMAG-S-ERX555907-94</strain>
    </source>
</reference>
<proteinExistence type="predicted"/>
<protein>
    <recommendedName>
        <fullName evidence="2">Calcineurin-like phosphoesterase domain-containing protein</fullName>
    </recommendedName>
</protein>
<evidence type="ECO:0000313" key="3">
    <source>
        <dbReference type="EMBL" id="QHU23204.1"/>
    </source>
</evidence>
<name>A0A6C0L3A4_9ZZZZ</name>
<dbReference type="EMBL" id="MN741026">
    <property type="protein sequence ID" value="QHU23204.1"/>
    <property type="molecule type" value="Genomic_DNA"/>
</dbReference>
<accession>A0A6C0L3A4</accession>
<sequence length="502" mass="57987">MKLNDIDFSLLSDRELIGVCLKYKLIQKEMIPKSTRDDLLKHIRIFLTKKLKTYGQKKDTTIKSVSVNRRMSISGNLESQGKTKNGPPRVIKQRRMSQPTTKIEKLEAVETHDRNVIQSEAQRTIQKEIKSLDPKYDLIGMYPAVKRLVAIGDLHGDLRVTIQALKLAEVIPQNSTPDPHKLSNIHWSGGSTWVIQLGDQIDRCRPDDWEKNCILDYDDVYEDEGSNMDIIKLLLRLDDEAKKYGGRFLGLLGNHEIMNVDKDFRYVSPEEFLEFVPEKDRTSKKTKDGYPLGYYHRTKAFERGSNMAKLYSVKKKSIMTVGSFVFVHGGLSEDLVSKYTIGEINNVVSKWMCKNSNSSEDKVFDEIFRDDDDMSPFWCRIYGEDDEENTENSFNRVIQTINSRNKLLTPVKGMVIAHTPQFMEGKYLNSIYNNRLWRIDVGMSRAFGKHMDCGDDKYRQVQVLIIHDNQRFEVRKQPLNSERHPTDGMGNKIILGKETLPF</sequence>
<evidence type="ECO:0000256" key="1">
    <source>
        <dbReference type="SAM" id="MobiDB-lite"/>
    </source>
</evidence>
<dbReference type="Pfam" id="PF00149">
    <property type="entry name" value="Metallophos"/>
    <property type="match status" value="1"/>
</dbReference>
<dbReference type="PANTHER" id="PTHR46546:SF4">
    <property type="entry name" value="SHEWANELLA-LIKE PROTEIN PHOSPHATASE 1"/>
    <property type="match status" value="1"/>
</dbReference>
<feature type="domain" description="Calcineurin-like phosphoesterase" evidence="2">
    <location>
        <begin position="147"/>
        <end position="382"/>
    </location>
</feature>
<dbReference type="PANTHER" id="PTHR46546">
    <property type="entry name" value="SHEWANELLA-LIKE PROTEIN PHOSPHATASE 1"/>
    <property type="match status" value="1"/>
</dbReference>
<evidence type="ECO:0000259" key="2">
    <source>
        <dbReference type="Pfam" id="PF00149"/>
    </source>
</evidence>
<dbReference type="SUPFAM" id="SSF56300">
    <property type="entry name" value="Metallo-dependent phosphatases"/>
    <property type="match status" value="1"/>
</dbReference>
<feature type="compositionally biased region" description="Polar residues" evidence="1">
    <location>
        <begin position="73"/>
        <end position="83"/>
    </location>
</feature>
<dbReference type="InterPro" id="IPR004843">
    <property type="entry name" value="Calcineurin-like_PHP"/>
</dbReference>
<dbReference type="GO" id="GO:0016787">
    <property type="term" value="F:hydrolase activity"/>
    <property type="evidence" value="ECO:0007669"/>
    <property type="project" value="InterPro"/>
</dbReference>
<dbReference type="AlphaFoldDB" id="A0A6C0L3A4"/>